<evidence type="ECO:0000313" key="2">
    <source>
        <dbReference type="EMBL" id="QSS65698.1"/>
    </source>
</evidence>
<protein>
    <submittedName>
        <fullName evidence="2">Uncharacterized protein</fullName>
    </submittedName>
</protein>
<gene>
    <name evidence="2" type="ORF">I7I51_06546</name>
</gene>
<accession>A0A8A1MGG6</accession>
<organism evidence="2 3">
    <name type="scientific">Ajellomyces capsulatus</name>
    <name type="common">Darling's disease fungus</name>
    <name type="synonym">Histoplasma capsulatum</name>
    <dbReference type="NCBI Taxonomy" id="5037"/>
    <lineage>
        <taxon>Eukaryota</taxon>
        <taxon>Fungi</taxon>
        <taxon>Dikarya</taxon>
        <taxon>Ascomycota</taxon>
        <taxon>Pezizomycotina</taxon>
        <taxon>Eurotiomycetes</taxon>
        <taxon>Eurotiomycetidae</taxon>
        <taxon>Onygenales</taxon>
        <taxon>Ajellomycetaceae</taxon>
        <taxon>Histoplasma</taxon>
    </lineage>
</organism>
<evidence type="ECO:0000313" key="3">
    <source>
        <dbReference type="Proteomes" id="UP000663671"/>
    </source>
</evidence>
<proteinExistence type="predicted"/>
<dbReference type="AlphaFoldDB" id="A0A8A1MGG6"/>
<reference evidence="2" key="1">
    <citation type="submission" date="2021-01" db="EMBL/GenBank/DDBJ databases">
        <title>Chromosome-level genome assembly of a human fungal pathogen reveals clustering of transcriptionally co-regulated genes.</title>
        <authorList>
            <person name="Voorhies M."/>
            <person name="Cohen S."/>
            <person name="Shea T.P."/>
            <person name="Petrus S."/>
            <person name="Munoz J.F."/>
            <person name="Poplawski S."/>
            <person name="Goldman W.E."/>
            <person name="Michael T."/>
            <person name="Cuomo C.A."/>
            <person name="Sil A."/>
            <person name="Beyhan S."/>
        </authorList>
    </citation>
    <scope>NUCLEOTIDE SEQUENCE</scope>
    <source>
        <strain evidence="2">WU24</strain>
    </source>
</reference>
<feature type="region of interest" description="Disordered" evidence="1">
    <location>
        <begin position="25"/>
        <end position="62"/>
    </location>
</feature>
<evidence type="ECO:0000256" key="1">
    <source>
        <dbReference type="SAM" id="MobiDB-lite"/>
    </source>
</evidence>
<name>A0A8A1MGG6_AJECA</name>
<dbReference type="Proteomes" id="UP000663671">
    <property type="component" value="Chromosome 3"/>
</dbReference>
<feature type="compositionally biased region" description="Polar residues" evidence="1">
    <location>
        <begin position="53"/>
        <end position="62"/>
    </location>
</feature>
<sequence length="130" mass="14470">MIQSHVPGAVNQSAWRRTSAEQNLSRTAQTFSQGEPCRPLGELEQVKPESVPSGMQSGSSDAFPDTSQLCNYGRGEACISGVLWLGLKQETLYYSSVKKYDSYSRACWVNYYICPPLLDSVYDYDKKPAV</sequence>
<dbReference type="VEuPathDB" id="FungiDB:I7I51_06546"/>
<dbReference type="EMBL" id="CP069115">
    <property type="protein sequence ID" value="QSS65698.1"/>
    <property type="molecule type" value="Genomic_DNA"/>
</dbReference>